<dbReference type="EC" id="3.1.3.1" evidence="1"/>
<dbReference type="AlphaFoldDB" id="A0A433T725"/>
<evidence type="ECO:0000313" key="7">
    <source>
        <dbReference type="EMBL" id="RUS77415.1"/>
    </source>
</evidence>
<evidence type="ECO:0000256" key="6">
    <source>
        <dbReference type="SAM" id="SignalP"/>
    </source>
</evidence>
<feature type="binding site" evidence="4">
    <location>
        <position position="57"/>
    </location>
    <ligand>
        <name>Zn(2+)</name>
        <dbReference type="ChEBI" id="CHEBI:29105"/>
        <label>2</label>
    </ligand>
</feature>
<proteinExistence type="inferred from homology"/>
<dbReference type="PANTHER" id="PTHR11596">
    <property type="entry name" value="ALKALINE PHOSPHATASE"/>
    <property type="match status" value="1"/>
</dbReference>
<dbReference type="STRING" id="188477.A0A433T725"/>
<reference evidence="7 8" key="1">
    <citation type="submission" date="2019-01" db="EMBL/GenBank/DDBJ databases">
        <title>A draft genome assembly of the solar-powered sea slug Elysia chlorotica.</title>
        <authorList>
            <person name="Cai H."/>
            <person name="Li Q."/>
            <person name="Fang X."/>
            <person name="Li J."/>
            <person name="Curtis N.E."/>
            <person name="Altenburger A."/>
            <person name="Shibata T."/>
            <person name="Feng M."/>
            <person name="Maeda T."/>
            <person name="Schwartz J.A."/>
            <person name="Shigenobu S."/>
            <person name="Lundholm N."/>
            <person name="Nishiyama T."/>
            <person name="Yang H."/>
            <person name="Hasebe M."/>
            <person name="Li S."/>
            <person name="Pierce S.K."/>
            <person name="Wang J."/>
        </authorList>
    </citation>
    <scope>NUCLEOTIDE SEQUENCE [LARGE SCALE GENOMIC DNA]</scope>
    <source>
        <strain evidence="7">EC2010</strain>
        <tissue evidence="7">Whole organism of an adult</tissue>
    </source>
</reference>
<name>A0A433T725_ELYCH</name>
<keyword evidence="4" id="KW-0479">Metal-binding</keyword>
<evidence type="ECO:0000256" key="4">
    <source>
        <dbReference type="PIRSR" id="PIRSR601952-2"/>
    </source>
</evidence>
<keyword evidence="8" id="KW-1185">Reference proteome</keyword>
<comment type="caution">
    <text evidence="7">The sequence shown here is derived from an EMBL/GenBank/DDBJ whole genome shotgun (WGS) entry which is preliminary data.</text>
</comment>
<comment type="cofactor">
    <cofactor evidence="4">
        <name>Mg(2+)</name>
        <dbReference type="ChEBI" id="CHEBI:18420"/>
    </cofactor>
    <text evidence="4">Binds 1 Mg(2+) ion.</text>
</comment>
<evidence type="ECO:0000256" key="2">
    <source>
        <dbReference type="ARBA" id="ARBA00022553"/>
    </source>
</evidence>
<accession>A0A433T725</accession>
<dbReference type="Pfam" id="PF00245">
    <property type="entry name" value="Alk_phosphatase"/>
    <property type="match status" value="1"/>
</dbReference>
<protein>
    <recommendedName>
        <fullName evidence="1">alkaline phosphatase</fullName>
        <ecNumber evidence="1">3.1.3.1</ecNumber>
    </recommendedName>
</protein>
<dbReference type="Gene3D" id="3.40.720.10">
    <property type="entry name" value="Alkaline Phosphatase, subunit A"/>
    <property type="match status" value="1"/>
</dbReference>
<keyword evidence="2" id="KW-0597">Phosphoprotein</keyword>
<evidence type="ECO:0000256" key="5">
    <source>
        <dbReference type="RuleBase" id="RU003946"/>
    </source>
</evidence>
<keyword evidence="6" id="KW-0732">Signal</keyword>
<sequence>MIPARQIHLLYVLFIFGLSLAQDREAWLESGAKRLRDAVKQRPNVGVAKNVILFLGDGMGVSTVTAMRILKGQKEELLGEEYQLHMEKMPYTGLVKTYNTNQQTPDSAGTATAFLTGVKTRAGVLGVDQRVEKGDCTYLEEGSLDTMVDWALAE</sequence>
<evidence type="ECO:0000256" key="1">
    <source>
        <dbReference type="ARBA" id="ARBA00012647"/>
    </source>
</evidence>
<feature type="active site" description="Phosphoserine intermediate" evidence="3">
    <location>
        <position position="107"/>
    </location>
</feature>
<dbReference type="InterPro" id="IPR017850">
    <property type="entry name" value="Alkaline_phosphatase_core_sf"/>
</dbReference>
<dbReference type="GO" id="GO:0046872">
    <property type="term" value="F:metal ion binding"/>
    <property type="evidence" value="ECO:0007669"/>
    <property type="project" value="UniProtKB-KW"/>
</dbReference>
<dbReference type="SUPFAM" id="SSF53649">
    <property type="entry name" value="Alkaline phosphatase-like"/>
    <property type="match status" value="1"/>
</dbReference>
<dbReference type="InterPro" id="IPR001952">
    <property type="entry name" value="Alkaline_phosphatase"/>
</dbReference>
<gene>
    <name evidence="7" type="ORF">EGW08_014818</name>
</gene>
<dbReference type="PRINTS" id="PR00113">
    <property type="entry name" value="ALKPHPHTASE"/>
</dbReference>
<feature type="binding site" evidence="4">
    <location>
        <position position="57"/>
    </location>
    <ligand>
        <name>Mg(2+)</name>
        <dbReference type="ChEBI" id="CHEBI:18420"/>
    </ligand>
</feature>
<feature type="chain" id="PRO_5019412203" description="alkaline phosphatase" evidence="6">
    <location>
        <begin position="22"/>
        <end position="154"/>
    </location>
</feature>
<evidence type="ECO:0000313" key="8">
    <source>
        <dbReference type="Proteomes" id="UP000271974"/>
    </source>
</evidence>
<evidence type="ECO:0000256" key="3">
    <source>
        <dbReference type="PIRSR" id="PIRSR601952-1"/>
    </source>
</evidence>
<comment type="cofactor">
    <cofactor evidence="4">
        <name>Zn(2+)</name>
        <dbReference type="ChEBI" id="CHEBI:29105"/>
    </cofactor>
    <text evidence="4">Binds 2 Zn(2+) ions.</text>
</comment>
<organism evidence="7 8">
    <name type="scientific">Elysia chlorotica</name>
    <name type="common">Eastern emerald elysia</name>
    <name type="synonym">Sea slug</name>
    <dbReference type="NCBI Taxonomy" id="188477"/>
    <lineage>
        <taxon>Eukaryota</taxon>
        <taxon>Metazoa</taxon>
        <taxon>Spiralia</taxon>
        <taxon>Lophotrochozoa</taxon>
        <taxon>Mollusca</taxon>
        <taxon>Gastropoda</taxon>
        <taxon>Heterobranchia</taxon>
        <taxon>Euthyneura</taxon>
        <taxon>Panpulmonata</taxon>
        <taxon>Sacoglossa</taxon>
        <taxon>Placobranchoidea</taxon>
        <taxon>Plakobranchidae</taxon>
        <taxon>Elysia</taxon>
    </lineage>
</organism>
<keyword evidence="4" id="KW-0460">Magnesium</keyword>
<dbReference type="GO" id="GO:0004035">
    <property type="term" value="F:alkaline phosphatase activity"/>
    <property type="evidence" value="ECO:0007669"/>
    <property type="project" value="UniProtKB-EC"/>
</dbReference>
<comment type="similarity">
    <text evidence="5">Belongs to the alkaline phosphatase family.</text>
</comment>
<dbReference type="EMBL" id="RQTK01000582">
    <property type="protein sequence ID" value="RUS77415.1"/>
    <property type="molecule type" value="Genomic_DNA"/>
</dbReference>
<feature type="signal peptide" evidence="6">
    <location>
        <begin position="1"/>
        <end position="21"/>
    </location>
</feature>
<dbReference type="Proteomes" id="UP000271974">
    <property type="component" value="Unassembled WGS sequence"/>
</dbReference>
<feature type="non-terminal residue" evidence="7">
    <location>
        <position position="154"/>
    </location>
</feature>
<keyword evidence="4" id="KW-0862">Zinc</keyword>
<dbReference type="PANTHER" id="PTHR11596:SF5">
    <property type="entry name" value="ALKALINE PHOSPHATASE"/>
    <property type="match status" value="1"/>
</dbReference>
<dbReference type="OrthoDB" id="5818554at2759"/>